<dbReference type="EMBL" id="JBHSQO010000023">
    <property type="protein sequence ID" value="MFC6091920.1"/>
    <property type="molecule type" value="Genomic_DNA"/>
</dbReference>
<feature type="domain" description="Amine oxidase" evidence="2">
    <location>
        <begin position="55"/>
        <end position="502"/>
    </location>
</feature>
<evidence type="ECO:0000256" key="1">
    <source>
        <dbReference type="SAM" id="MobiDB-lite"/>
    </source>
</evidence>
<keyword evidence="4" id="KW-1185">Reference proteome</keyword>
<dbReference type="RefSeq" id="WP_380638220.1">
    <property type="nucleotide sequence ID" value="NZ_JBHSQO010000023.1"/>
</dbReference>
<protein>
    <submittedName>
        <fullName evidence="3">Flavin monoamine oxidase family protein</fullName>
    </submittedName>
</protein>
<gene>
    <name evidence="3" type="ORF">ACFP3R_21845</name>
</gene>
<dbReference type="InterPro" id="IPR002937">
    <property type="entry name" value="Amino_oxidase"/>
</dbReference>
<feature type="compositionally biased region" description="Basic and acidic residues" evidence="1">
    <location>
        <begin position="1"/>
        <end position="17"/>
    </location>
</feature>
<dbReference type="SUPFAM" id="SSF54373">
    <property type="entry name" value="FAD-linked reductases, C-terminal domain"/>
    <property type="match status" value="1"/>
</dbReference>
<dbReference type="PANTHER" id="PTHR10742:SF342">
    <property type="entry name" value="AMINE OXIDASE"/>
    <property type="match status" value="1"/>
</dbReference>
<comment type="caution">
    <text evidence="3">The sequence shown here is derived from an EMBL/GenBank/DDBJ whole genome shotgun (WGS) entry which is preliminary data.</text>
</comment>
<proteinExistence type="predicted"/>
<feature type="region of interest" description="Disordered" evidence="1">
    <location>
        <begin position="1"/>
        <end position="26"/>
    </location>
</feature>
<accession>A0ABW1P990</accession>
<evidence type="ECO:0000259" key="2">
    <source>
        <dbReference type="Pfam" id="PF01593"/>
    </source>
</evidence>
<evidence type="ECO:0000313" key="4">
    <source>
        <dbReference type="Proteomes" id="UP001596220"/>
    </source>
</evidence>
<dbReference type="Proteomes" id="UP001596220">
    <property type="component" value="Unassembled WGS sequence"/>
</dbReference>
<reference evidence="4" key="1">
    <citation type="journal article" date="2019" name="Int. J. Syst. Evol. Microbiol.">
        <title>The Global Catalogue of Microorganisms (GCM) 10K type strain sequencing project: providing services to taxonomists for standard genome sequencing and annotation.</title>
        <authorList>
            <consortium name="The Broad Institute Genomics Platform"/>
            <consortium name="The Broad Institute Genome Sequencing Center for Infectious Disease"/>
            <person name="Wu L."/>
            <person name="Ma J."/>
        </authorList>
    </citation>
    <scope>NUCLEOTIDE SEQUENCE [LARGE SCALE GENOMIC DNA]</scope>
    <source>
        <strain evidence="4">CGMCC 4.7246</strain>
    </source>
</reference>
<name>A0ABW1P990_9PSEU</name>
<dbReference type="Gene3D" id="3.90.660.10">
    <property type="match status" value="2"/>
</dbReference>
<sequence length="514" mass="55413">MLGMHVVDRRSTTDHPDGAAGPDPLRGVRVVSPVGCPAADRCPDAPPITILGAGIAGLVAAHELELLGHRVEVLEGSGRVGGRILTHRFGAGGPLVELGAMRVPGDHRYTLDYFARLGLSGKVRPFRTLFSEPQAYHATSRGFVRLGQAARILVEDFRAELADSRYREETVLFGAWLTAMGNAIGPAGFRERGFTAELLDAVDRVDLAPFVVGADRDQVDLHAFFAAHPGARAGCGGRLARFIDDVLSETSPDLVRLEGGMDQLVQALVSRLRSPVRLGCEVVGLEVCAERVLVQVRTGDRVVTRSCPEVLCTLPFSVLRRIRLCNLSRAKVEAVRGMTYWPATKVAFHCREAFWTGDGISGGASFSGGRVRQTYYVPAECDPARGAVLLASYTLGEEAESFGLMPAEDRHEAVLREVGRMHPELLEPGMVIGAASMAWGHHWWSSGAAVSQWELDDAGRAEERLRAASPENGLYFAGDHCSANPAWIDGAIRSAVDAAQQIHLDSRTRTAVSA</sequence>
<dbReference type="Pfam" id="PF01593">
    <property type="entry name" value="Amino_oxidase"/>
    <property type="match status" value="1"/>
</dbReference>
<dbReference type="Gene3D" id="3.50.50.60">
    <property type="entry name" value="FAD/NAD(P)-binding domain"/>
    <property type="match status" value="2"/>
</dbReference>
<dbReference type="PANTHER" id="PTHR10742">
    <property type="entry name" value="FLAVIN MONOAMINE OXIDASE"/>
    <property type="match status" value="1"/>
</dbReference>
<organism evidence="3 4">
    <name type="scientific">Saccharothrix lopnurensis</name>
    <dbReference type="NCBI Taxonomy" id="1670621"/>
    <lineage>
        <taxon>Bacteria</taxon>
        <taxon>Bacillati</taxon>
        <taxon>Actinomycetota</taxon>
        <taxon>Actinomycetes</taxon>
        <taxon>Pseudonocardiales</taxon>
        <taxon>Pseudonocardiaceae</taxon>
        <taxon>Saccharothrix</taxon>
    </lineage>
</organism>
<dbReference type="InterPro" id="IPR036188">
    <property type="entry name" value="FAD/NAD-bd_sf"/>
</dbReference>
<evidence type="ECO:0000313" key="3">
    <source>
        <dbReference type="EMBL" id="MFC6091920.1"/>
    </source>
</evidence>
<dbReference type="InterPro" id="IPR050281">
    <property type="entry name" value="Flavin_monoamine_oxidase"/>
</dbReference>
<dbReference type="SUPFAM" id="SSF51905">
    <property type="entry name" value="FAD/NAD(P)-binding domain"/>
    <property type="match status" value="1"/>
</dbReference>